<gene>
    <name evidence="1" type="ORF">GCM10009006_12700</name>
</gene>
<dbReference type="EMBL" id="BMON01000001">
    <property type="protein sequence ID" value="GGM32631.1"/>
    <property type="molecule type" value="Genomic_DNA"/>
</dbReference>
<comment type="caution">
    <text evidence="1">The sequence shown here is derived from an EMBL/GenBank/DDBJ whole genome shotgun (WGS) entry which is preliminary data.</text>
</comment>
<dbReference type="SUPFAM" id="SSF56801">
    <property type="entry name" value="Acetyl-CoA synthetase-like"/>
    <property type="match status" value="1"/>
</dbReference>
<name>A0A830FCA4_HALAR</name>
<dbReference type="Gene3D" id="3.40.50.12780">
    <property type="entry name" value="N-terminal domain of ligase-like"/>
    <property type="match status" value="1"/>
</dbReference>
<evidence type="ECO:0000313" key="1">
    <source>
        <dbReference type="EMBL" id="GGM32631.1"/>
    </source>
</evidence>
<dbReference type="Proteomes" id="UP000656367">
    <property type="component" value="Unassembled WGS sequence"/>
</dbReference>
<accession>A0A830FCA4</accession>
<reference evidence="1" key="2">
    <citation type="submission" date="2020-09" db="EMBL/GenBank/DDBJ databases">
        <authorList>
            <person name="Sun Q."/>
            <person name="Ohkuma M."/>
        </authorList>
    </citation>
    <scope>NUCLEOTIDE SEQUENCE</scope>
    <source>
        <strain evidence="1">JCM 15759</strain>
    </source>
</reference>
<proteinExistence type="predicted"/>
<reference evidence="1" key="1">
    <citation type="journal article" date="2014" name="Int. J. Syst. Evol. Microbiol.">
        <title>Complete genome sequence of Corynebacterium casei LMG S-19264T (=DSM 44701T), isolated from a smear-ripened cheese.</title>
        <authorList>
            <consortium name="US DOE Joint Genome Institute (JGI-PGF)"/>
            <person name="Walter F."/>
            <person name="Albersmeier A."/>
            <person name="Kalinowski J."/>
            <person name="Ruckert C."/>
        </authorList>
    </citation>
    <scope>NUCLEOTIDE SEQUENCE</scope>
    <source>
        <strain evidence="1">JCM 15759</strain>
    </source>
</reference>
<dbReference type="InterPro" id="IPR042099">
    <property type="entry name" value="ANL_N_sf"/>
</dbReference>
<dbReference type="AlphaFoldDB" id="A0A830FCA4"/>
<protein>
    <submittedName>
        <fullName evidence="1">Uncharacterized protein</fullName>
    </submittedName>
</protein>
<organism evidence="1 2">
    <name type="scientific">Haloarcula argentinensis</name>
    <dbReference type="NCBI Taxonomy" id="43776"/>
    <lineage>
        <taxon>Archaea</taxon>
        <taxon>Methanobacteriati</taxon>
        <taxon>Methanobacteriota</taxon>
        <taxon>Stenosarchaea group</taxon>
        <taxon>Halobacteria</taxon>
        <taxon>Halobacteriales</taxon>
        <taxon>Haloarculaceae</taxon>
        <taxon>Haloarcula</taxon>
    </lineage>
</organism>
<evidence type="ECO:0000313" key="2">
    <source>
        <dbReference type="Proteomes" id="UP000656367"/>
    </source>
</evidence>
<sequence>MEEATDIGFVAALFFIGGAERRRMQVLGDLVAQARDRDGVLFRSPERSTPYSYSDFATNAWKGGNLLRHYGVRHGTRVAVVVGPKEPTDEDRPGYLRDAPDALLAFLAAALDGAVVDMDPPNAVDATALIAPAAWLDRYTKGPGTKGLAYGGPVDDPTVAQFERELWSENPLQPPGEVSPEDGVLAADRTYTHGELMAESGRVVADYDIDAETTVALRAPMTTAGAVVAGLLAPMRTGATVVFGGDEAADIAVADGDAPEETVVRPADATPA</sequence>